<dbReference type="RefSeq" id="WP_144933544.1">
    <property type="nucleotide sequence ID" value="NZ_JBHTIU010000001.1"/>
</dbReference>
<keyword evidence="3" id="KW-1185">Reference proteome</keyword>
<dbReference type="PANTHER" id="PTHR47992">
    <property type="entry name" value="PROTEIN PHOSPHATASE"/>
    <property type="match status" value="1"/>
</dbReference>
<dbReference type="InterPro" id="IPR036457">
    <property type="entry name" value="PPM-type-like_dom_sf"/>
</dbReference>
<dbReference type="CDD" id="cd00143">
    <property type="entry name" value="PP2Cc"/>
    <property type="match status" value="1"/>
</dbReference>
<dbReference type="PROSITE" id="PS51746">
    <property type="entry name" value="PPM_2"/>
    <property type="match status" value="1"/>
</dbReference>
<dbReference type="Proteomes" id="UP001597120">
    <property type="component" value="Unassembled WGS sequence"/>
</dbReference>
<dbReference type="NCBIfam" id="NF033484">
    <property type="entry name" value="Stp1_PP2C_phos"/>
    <property type="match status" value="1"/>
</dbReference>
<comment type="caution">
    <text evidence="2">The sequence shown here is derived from an EMBL/GenBank/DDBJ whole genome shotgun (WGS) entry which is preliminary data.</text>
</comment>
<dbReference type="InterPro" id="IPR001932">
    <property type="entry name" value="PPM-type_phosphatase-like_dom"/>
</dbReference>
<dbReference type="Pfam" id="PF13672">
    <property type="entry name" value="PP2C_2"/>
    <property type="match status" value="1"/>
</dbReference>
<dbReference type="SMART" id="SM00332">
    <property type="entry name" value="PP2Cc"/>
    <property type="match status" value="1"/>
</dbReference>
<evidence type="ECO:0000313" key="2">
    <source>
        <dbReference type="EMBL" id="MFD0867596.1"/>
    </source>
</evidence>
<proteinExistence type="predicted"/>
<dbReference type="Gene3D" id="3.60.40.10">
    <property type="entry name" value="PPM-type phosphatase domain"/>
    <property type="match status" value="1"/>
</dbReference>
<protein>
    <submittedName>
        <fullName evidence="2">Stp1/IreP family PP2C-type Ser/Thr phosphatase</fullName>
    </submittedName>
</protein>
<accession>A0ABW3D3Z1</accession>
<dbReference type="SUPFAM" id="SSF81606">
    <property type="entry name" value="PP2C-like"/>
    <property type="match status" value="1"/>
</dbReference>
<dbReference type="SMART" id="SM00331">
    <property type="entry name" value="PP2C_SIG"/>
    <property type="match status" value="1"/>
</dbReference>
<sequence>MRIANRSDVGRIRMVNEDRAAVMADCNGYALAVVADGMGGHKAGDIASQLAIETIQESLVRTLQPGSGPEECGQTVKKAVLEANRTIFEAASRTVEYSGMGTTAIVTLADRERLILGHIGDSRAYLLQGGHFRQLTEDHSLVNVLIRTGQITEEEAERHPRRNILMRALGTELEVDVDIIQTEWSDGDIVLICTDGLSGAVPKEELELVLKSDADLDGKADRLVHKALEAGGDDNITVVLMANDPNPSGEAR</sequence>
<evidence type="ECO:0000259" key="1">
    <source>
        <dbReference type="PROSITE" id="PS51746"/>
    </source>
</evidence>
<dbReference type="EMBL" id="JBHTIU010000001">
    <property type="protein sequence ID" value="MFD0867596.1"/>
    <property type="molecule type" value="Genomic_DNA"/>
</dbReference>
<dbReference type="InterPro" id="IPR015655">
    <property type="entry name" value="PP2C"/>
</dbReference>
<evidence type="ECO:0000313" key="3">
    <source>
        <dbReference type="Proteomes" id="UP001597120"/>
    </source>
</evidence>
<reference evidence="3" key="1">
    <citation type="journal article" date="2019" name="Int. J. Syst. Evol. Microbiol.">
        <title>The Global Catalogue of Microorganisms (GCM) 10K type strain sequencing project: providing services to taxonomists for standard genome sequencing and annotation.</title>
        <authorList>
            <consortium name="The Broad Institute Genomics Platform"/>
            <consortium name="The Broad Institute Genome Sequencing Center for Infectious Disease"/>
            <person name="Wu L."/>
            <person name="Ma J."/>
        </authorList>
    </citation>
    <scope>NUCLEOTIDE SEQUENCE [LARGE SCALE GENOMIC DNA]</scope>
    <source>
        <strain evidence="3">CCUG 57263</strain>
    </source>
</reference>
<feature type="domain" description="PPM-type phosphatase" evidence="1">
    <location>
        <begin position="2"/>
        <end position="243"/>
    </location>
</feature>
<gene>
    <name evidence="2" type="ORF">ACFQ03_00360</name>
</gene>
<organism evidence="2 3">
    <name type="scientific">Paenibacillus residui</name>
    <dbReference type="NCBI Taxonomy" id="629724"/>
    <lineage>
        <taxon>Bacteria</taxon>
        <taxon>Bacillati</taxon>
        <taxon>Bacillota</taxon>
        <taxon>Bacilli</taxon>
        <taxon>Bacillales</taxon>
        <taxon>Paenibacillaceae</taxon>
        <taxon>Paenibacillus</taxon>
    </lineage>
</organism>
<name>A0ABW3D3Z1_9BACL</name>